<evidence type="ECO:0000313" key="3">
    <source>
        <dbReference type="Proteomes" id="UP000595140"/>
    </source>
</evidence>
<dbReference type="PANTHER" id="PTHR37078">
    <property type="entry name" value="NODULE CYSTEINE-RICH (NCR) SECRETED PEPTIDE"/>
    <property type="match status" value="1"/>
</dbReference>
<dbReference type="Proteomes" id="UP000595140">
    <property type="component" value="Unassembled WGS sequence"/>
</dbReference>
<accession>A0A484MKU4</accession>
<evidence type="ECO:0000313" key="2">
    <source>
        <dbReference type="EMBL" id="VFQ88676.1"/>
    </source>
</evidence>
<sequence>MDFSRTTASFRRHQHLLPLLLFLLLSRFAEASRLLAAEQPQSSRYVKLFGSLGMECKCSDAAVSGSGGGGGSCSTLRCLPWKLH</sequence>
<keyword evidence="1" id="KW-0732">Signal</keyword>
<feature type="chain" id="PRO_5019768839" evidence="1">
    <location>
        <begin position="32"/>
        <end position="84"/>
    </location>
</feature>
<dbReference type="PANTHER" id="PTHR37078:SF6">
    <property type="entry name" value="NODULE CYSTEINE-RICH (NCR) SECRETED PEPTIDE"/>
    <property type="match status" value="1"/>
</dbReference>
<proteinExistence type="predicted"/>
<dbReference type="AlphaFoldDB" id="A0A484MKU4"/>
<protein>
    <submittedName>
        <fullName evidence="2">Uncharacterized protein</fullName>
    </submittedName>
</protein>
<dbReference type="EMBL" id="OOIL02003614">
    <property type="protein sequence ID" value="VFQ88676.1"/>
    <property type="molecule type" value="Genomic_DNA"/>
</dbReference>
<gene>
    <name evidence="2" type="ORF">CCAM_LOCUS30452</name>
</gene>
<feature type="signal peptide" evidence="1">
    <location>
        <begin position="1"/>
        <end position="31"/>
    </location>
</feature>
<evidence type="ECO:0000256" key="1">
    <source>
        <dbReference type="SAM" id="SignalP"/>
    </source>
</evidence>
<dbReference type="OrthoDB" id="754109at2759"/>
<keyword evidence="3" id="KW-1185">Reference proteome</keyword>
<reference evidence="2 3" key="1">
    <citation type="submission" date="2018-04" db="EMBL/GenBank/DDBJ databases">
        <authorList>
            <person name="Vogel A."/>
        </authorList>
    </citation>
    <scope>NUCLEOTIDE SEQUENCE [LARGE SCALE GENOMIC DNA]</scope>
</reference>
<name>A0A484MKU4_9ASTE</name>
<organism evidence="2 3">
    <name type="scientific">Cuscuta campestris</name>
    <dbReference type="NCBI Taxonomy" id="132261"/>
    <lineage>
        <taxon>Eukaryota</taxon>
        <taxon>Viridiplantae</taxon>
        <taxon>Streptophyta</taxon>
        <taxon>Embryophyta</taxon>
        <taxon>Tracheophyta</taxon>
        <taxon>Spermatophyta</taxon>
        <taxon>Magnoliopsida</taxon>
        <taxon>eudicotyledons</taxon>
        <taxon>Gunneridae</taxon>
        <taxon>Pentapetalae</taxon>
        <taxon>asterids</taxon>
        <taxon>lamiids</taxon>
        <taxon>Solanales</taxon>
        <taxon>Convolvulaceae</taxon>
        <taxon>Cuscuteae</taxon>
        <taxon>Cuscuta</taxon>
        <taxon>Cuscuta subgen. Grammica</taxon>
        <taxon>Cuscuta sect. Cleistogrammica</taxon>
    </lineage>
</organism>